<dbReference type="RefSeq" id="XP_013313415.1">
    <property type="nucleotide sequence ID" value="XM_013457961.1"/>
</dbReference>
<accession>A0A0D2BK40</accession>
<name>A0A0D2BK40_9EURO</name>
<evidence type="ECO:0000313" key="3">
    <source>
        <dbReference type="Proteomes" id="UP000054342"/>
    </source>
</evidence>
<evidence type="ECO:0000256" key="1">
    <source>
        <dbReference type="SAM" id="MobiDB-lite"/>
    </source>
</evidence>
<dbReference type="HOGENOM" id="CLU_091053_0_0_1"/>
<sequence length="203" mass="23555">MARRPADKPQEKVPEDERNAMFDSLRYFTKENPDMDKYDEFLLLFQTRQPGLYRKHMNGEEYGPKDLNDDVVRGINAIIYQRDTAKHVDIHVPQQEVTGQMKEFNDKYIARLPPMRWNELQDILLTVAPRLRLLDKETAQNVSPSSLPDNVNFMINKYLRKHLSDDVKEEIRREEEGDRDGEEGGLDSVEGGDDAGDEMDVDG</sequence>
<dbReference type="GeneID" id="25330356"/>
<keyword evidence="3" id="KW-1185">Reference proteome</keyword>
<dbReference type="Proteomes" id="UP000054342">
    <property type="component" value="Unassembled WGS sequence"/>
</dbReference>
<gene>
    <name evidence="2" type="ORF">PV05_08448</name>
</gene>
<organism evidence="2 3">
    <name type="scientific">Exophiala xenobiotica</name>
    <dbReference type="NCBI Taxonomy" id="348802"/>
    <lineage>
        <taxon>Eukaryota</taxon>
        <taxon>Fungi</taxon>
        <taxon>Dikarya</taxon>
        <taxon>Ascomycota</taxon>
        <taxon>Pezizomycotina</taxon>
        <taxon>Eurotiomycetes</taxon>
        <taxon>Chaetothyriomycetidae</taxon>
        <taxon>Chaetothyriales</taxon>
        <taxon>Herpotrichiellaceae</taxon>
        <taxon>Exophiala</taxon>
    </lineage>
</organism>
<protein>
    <submittedName>
        <fullName evidence="2">Uncharacterized protein</fullName>
    </submittedName>
</protein>
<reference evidence="2 3" key="1">
    <citation type="submission" date="2015-01" db="EMBL/GenBank/DDBJ databases">
        <title>The Genome Sequence of Exophiala xenobiotica CBS118157.</title>
        <authorList>
            <consortium name="The Broad Institute Genomics Platform"/>
            <person name="Cuomo C."/>
            <person name="de Hoog S."/>
            <person name="Gorbushina A."/>
            <person name="Stielow B."/>
            <person name="Teixiera M."/>
            <person name="Abouelleil A."/>
            <person name="Chapman S.B."/>
            <person name="Priest M."/>
            <person name="Young S.K."/>
            <person name="Wortman J."/>
            <person name="Nusbaum C."/>
            <person name="Birren B."/>
        </authorList>
    </citation>
    <scope>NUCLEOTIDE SEQUENCE [LARGE SCALE GENOMIC DNA]</scope>
    <source>
        <strain evidence="2 3">CBS 118157</strain>
    </source>
</reference>
<dbReference type="AlphaFoldDB" id="A0A0D2BK40"/>
<dbReference type="EMBL" id="KN847321">
    <property type="protein sequence ID" value="KIW52831.1"/>
    <property type="molecule type" value="Genomic_DNA"/>
</dbReference>
<feature type="compositionally biased region" description="Basic and acidic residues" evidence="1">
    <location>
        <begin position="166"/>
        <end position="176"/>
    </location>
</feature>
<dbReference type="OrthoDB" id="4161103at2759"/>
<feature type="compositionally biased region" description="Acidic residues" evidence="1">
    <location>
        <begin position="177"/>
        <end position="203"/>
    </location>
</feature>
<evidence type="ECO:0000313" key="2">
    <source>
        <dbReference type="EMBL" id="KIW52831.1"/>
    </source>
</evidence>
<feature type="region of interest" description="Disordered" evidence="1">
    <location>
        <begin position="166"/>
        <end position="203"/>
    </location>
</feature>
<proteinExistence type="predicted"/>